<dbReference type="PROSITE" id="PS00909">
    <property type="entry name" value="MR_MLE_2"/>
    <property type="match status" value="1"/>
</dbReference>
<evidence type="ECO:0000256" key="1">
    <source>
        <dbReference type="ARBA" id="ARBA00023239"/>
    </source>
</evidence>
<dbReference type="Proteomes" id="UP001589865">
    <property type="component" value="Unassembled WGS sequence"/>
</dbReference>
<dbReference type="PANTHER" id="PTHR48080:SF2">
    <property type="entry name" value="D-GALACTONATE DEHYDRATASE"/>
    <property type="match status" value="1"/>
</dbReference>
<dbReference type="Gene3D" id="3.20.20.120">
    <property type="entry name" value="Enolase-like C-terminal domain"/>
    <property type="match status" value="1"/>
</dbReference>
<dbReference type="PANTHER" id="PTHR48080">
    <property type="entry name" value="D-GALACTONATE DEHYDRATASE-RELATED"/>
    <property type="match status" value="1"/>
</dbReference>
<accession>A0ABV6JMX8</accession>
<dbReference type="InterPro" id="IPR029017">
    <property type="entry name" value="Enolase-like_N"/>
</dbReference>
<dbReference type="InterPro" id="IPR018110">
    <property type="entry name" value="Mandel_Rmase/mucon_lact_enz_CS"/>
</dbReference>
<dbReference type="InterPro" id="IPR013341">
    <property type="entry name" value="Mandelate_racemase_N_dom"/>
</dbReference>
<dbReference type="Pfam" id="PF13378">
    <property type="entry name" value="MR_MLE_C"/>
    <property type="match status" value="1"/>
</dbReference>
<dbReference type="InterPro" id="IPR036849">
    <property type="entry name" value="Enolase-like_C_sf"/>
</dbReference>
<name>A0ABV6JMX8_9PROT</name>
<evidence type="ECO:0000313" key="4">
    <source>
        <dbReference type="Proteomes" id="UP001589865"/>
    </source>
</evidence>
<dbReference type="Pfam" id="PF02746">
    <property type="entry name" value="MR_MLE_N"/>
    <property type="match status" value="1"/>
</dbReference>
<evidence type="ECO:0000313" key="3">
    <source>
        <dbReference type="EMBL" id="MFC0406682.1"/>
    </source>
</evidence>
<dbReference type="InterPro" id="IPR013342">
    <property type="entry name" value="Mandelate_racemase_C"/>
</dbReference>
<dbReference type="Gene3D" id="3.30.390.10">
    <property type="entry name" value="Enolase-like, N-terminal domain"/>
    <property type="match status" value="1"/>
</dbReference>
<gene>
    <name evidence="3" type="ORF">ACFFGY_00380</name>
</gene>
<reference evidence="3 4" key="1">
    <citation type="submission" date="2024-09" db="EMBL/GenBank/DDBJ databases">
        <authorList>
            <person name="Sun Q."/>
            <person name="Mori K."/>
        </authorList>
    </citation>
    <scope>NUCLEOTIDE SEQUENCE [LARGE SCALE GENOMIC DNA]</scope>
    <source>
        <strain evidence="3 4">TBRC 5777</strain>
    </source>
</reference>
<evidence type="ECO:0000259" key="2">
    <source>
        <dbReference type="SMART" id="SM00922"/>
    </source>
</evidence>
<sequence length="392" mass="43145">MKITNVSTAVIEGNFPWVLVRIETDSGVSGLGEAYWGAGVAELVHKARPLLLGEDPVNISKITEVMIRCLSGEGSQGGATVTAISGIEIALWDLLGRALKTPISTFFGGRFREKIRIYADCHAGATPDPADYGRRAREVVEDGFSAIKFDLDTSNPFTLDISDDPHLRRQWFEPFNRTIGSQELRWMVDVVRAVREAVGPEIMVAMDAHWKFSVNDAIRLAQALEPYDLLWLEDPVPPENIEAQRHVTHSTRTPICTGENLYRKHGYRDLIEKQAARIIAPDIPKMGGLAEAKKVADHADLYYTPIAPHNVASPVGTVAGAHVCAAMNNFLVMEYHAHDVPWWGDLVVGEPTITGGFIHLNNRPGHGLTLDEDVARAHLKPGSSFFGDQPYA</sequence>
<comment type="caution">
    <text evidence="3">The sequence shown here is derived from an EMBL/GenBank/DDBJ whole genome shotgun (WGS) entry which is preliminary data.</text>
</comment>
<feature type="domain" description="Mandelate racemase/muconate lactonizing enzyme C-terminal" evidence="2">
    <location>
        <begin position="129"/>
        <end position="254"/>
    </location>
</feature>
<keyword evidence="4" id="KW-1185">Reference proteome</keyword>
<dbReference type="SFLD" id="SFLDG00179">
    <property type="entry name" value="mandelate_racemase"/>
    <property type="match status" value="1"/>
</dbReference>
<dbReference type="SMART" id="SM00922">
    <property type="entry name" value="MR_MLE"/>
    <property type="match status" value="1"/>
</dbReference>
<proteinExistence type="predicted"/>
<dbReference type="InterPro" id="IPR029065">
    <property type="entry name" value="Enolase_C-like"/>
</dbReference>
<organism evidence="3 4">
    <name type="scientific">Roseomonas elaeocarpi</name>
    <dbReference type="NCBI Taxonomy" id="907779"/>
    <lineage>
        <taxon>Bacteria</taxon>
        <taxon>Pseudomonadati</taxon>
        <taxon>Pseudomonadota</taxon>
        <taxon>Alphaproteobacteria</taxon>
        <taxon>Acetobacterales</taxon>
        <taxon>Roseomonadaceae</taxon>
        <taxon>Roseomonas</taxon>
    </lineage>
</organism>
<dbReference type="CDD" id="cd03316">
    <property type="entry name" value="MR_like"/>
    <property type="match status" value="1"/>
</dbReference>
<protein>
    <submittedName>
        <fullName evidence="3">Mandelate racemase/muconate lactonizing enzyme family protein</fullName>
    </submittedName>
</protein>
<dbReference type="SFLD" id="SFLDS00001">
    <property type="entry name" value="Enolase"/>
    <property type="match status" value="1"/>
</dbReference>
<dbReference type="SUPFAM" id="SSF54826">
    <property type="entry name" value="Enolase N-terminal domain-like"/>
    <property type="match status" value="1"/>
</dbReference>
<dbReference type="EMBL" id="JBHLUN010000001">
    <property type="protein sequence ID" value="MFC0406682.1"/>
    <property type="molecule type" value="Genomic_DNA"/>
</dbReference>
<keyword evidence="1" id="KW-0456">Lyase</keyword>
<dbReference type="RefSeq" id="WP_377042357.1">
    <property type="nucleotide sequence ID" value="NZ_JBHLUN010000001.1"/>
</dbReference>
<dbReference type="SUPFAM" id="SSF51604">
    <property type="entry name" value="Enolase C-terminal domain-like"/>
    <property type="match status" value="1"/>
</dbReference>
<dbReference type="InterPro" id="IPR034593">
    <property type="entry name" value="DgoD-like"/>
</dbReference>